<dbReference type="InterPro" id="IPR032380">
    <property type="entry name" value="PNKP_ligase_dom"/>
</dbReference>
<dbReference type="GO" id="GO:0005737">
    <property type="term" value="C:cytoplasm"/>
    <property type="evidence" value="ECO:0007669"/>
    <property type="project" value="TreeGrafter"/>
</dbReference>
<dbReference type="InterPro" id="IPR041780">
    <property type="entry name" value="MPP_PrpE-like"/>
</dbReference>
<keyword evidence="3" id="KW-0418">Kinase</keyword>
<dbReference type="SUPFAM" id="SSF52540">
    <property type="entry name" value="P-loop containing nucleoside triphosphate hydrolases"/>
    <property type="match status" value="1"/>
</dbReference>
<dbReference type="NCBIfam" id="TIGR04075">
    <property type="entry name" value="bacter_Pnkp"/>
    <property type="match status" value="1"/>
</dbReference>
<protein>
    <submittedName>
        <fullName evidence="3">Polynucleotide kinase-phosphatase</fullName>
    </submittedName>
</protein>
<comment type="caution">
    <text evidence="3">The sequence shown here is derived from an EMBL/GenBank/DDBJ whole genome shotgun (WGS) entry which is preliminary data.</text>
</comment>
<accession>A0A2T1GG47</accession>
<evidence type="ECO:0000259" key="1">
    <source>
        <dbReference type="Pfam" id="PF00149"/>
    </source>
</evidence>
<evidence type="ECO:0000259" key="2">
    <source>
        <dbReference type="Pfam" id="PF16542"/>
    </source>
</evidence>
<dbReference type="InterPro" id="IPR024028">
    <property type="entry name" value="PNKP_bac"/>
</dbReference>
<organism evidence="3 4">
    <name type="scientific">Chamaesiphon polymorphus CCALA 037</name>
    <dbReference type="NCBI Taxonomy" id="2107692"/>
    <lineage>
        <taxon>Bacteria</taxon>
        <taxon>Bacillati</taxon>
        <taxon>Cyanobacteriota</taxon>
        <taxon>Cyanophyceae</taxon>
        <taxon>Gomontiellales</taxon>
        <taxon>Chamaesiphonaceae</taxon>
        <taxon>Chamaesiphon</taxon>
    </lineage>
</organism>
<dbReference type="Gene3D" id="3.60.21.10">
    <property type="match status" value="1"/>
</dbReference>
<feature type="domain" description="Calcineurin-like phosphoesterase" evidence="1">
    <location>
        <begin position="180"/>
        <end position="381"/>
    </location>
</feature>
<dbReference type="InterPro" id="IPR004843">
    <property type="entry name" value="Calcineurin-like_PHP"/>
</dbReference>
<dbReference type="RefSeq" id="WP_106304257.1">
    <property type="nucleotide sequence ID" value="NZ_PVWO01000116.1"/>
</dbReference>
<dbReference type="PANTHER" id="PTHR42850">
    <property type="entry name" value="METALLOPHOSPHOESTERASE"/>
    <property type="match status" value="1"/>
</dbReference>
<dbReference type="SUPFAM" id="SSF56300">
    <property type="entry name" value="Metallo-dependent phosphatases"/>
    <property type="match status" value="1"/>
</dbReference>
<reference evidence="3 4" key="1">
    <citation type="submission" date="2018-03" db="EMBL/GenBank/DDBJ databases">
        <title>The ancient ancestry and fast evolution of plastids.</title>
        <authorList>
            <person name="Moore K.R."/>
            <person name="Magnabosco C."/>
            <person name="Momper L."/>
            <person name="Gold D.A."/>
            <person name="Bosak T."/>
            <person name="Fournier G.P."/>
        </authorList>
    </citation>
    <scope>NUCLEOTIDE SEQUENCE [LARGE SCALE GENOMIC DNA]</scope>
    <source>
        <strain evidence="3 4">CCALA 037</strain>
    </source>
</reference>
<dbReference type="GO" id="GO:0016791">
    <property type="term" value="F:phosphatase activity"/>
    <property type="evidence" value="ECO:0007669"/>
    <property type="project" value="TreeGrafter"/>
</dbReference>
<dbReference type="GO" id="GO:0016301">
    <property type="term" value="F:kinase activity"/>
    <property type="evidence" value="ECO:0007669"/>
    <property type="project" value="UniProtKB-KW"/>
</dbReference>
<dbReference type="Pfam" id="PF00149">
    <property type="entry name" value="Metallophos"/>
    <property type="match status" value="1"/>
</dbReference>
<dbReference type="EMBL" id="PVWO01000116">
    <property type="protein sequence ID" value="PSB56627.1"/>
    <property type="molecule type" value="Genomic_DNA"/>
</dbReference>
<dbReference type="InterPro" id="IPR006186">
    <property type="entry name" value="Ser/Thr-sp_prot-phosphatase"/>
</dbReference>
<dbReference type="Gene3D" id="3.30.470.30">
    <property type="entry name" value="DNA ligase/mRNA capping enzyme"/>
    <property type="match status" value="2"/>
</dbReference>
<sequence length="856" mass="96519">MKLNIPELSLVVLIGASGSGKSSFARKHFLATEIISSDYCRSIVCDDETNQAATTDAFELLHYIVAKRLKAGRLTVIDATNVKPEDRKPLLQLAKDYHCFAVAIVFNLPAELCHDRNQQRENRDFGIHVVKRHTENLKKSLRHLDREFRYVHILANVEQVNNVEIERQPLWNNRKTEAGPFDIIGDIHGCCDELEILLQQLGYEPHAGPQQPCWDFPTYKHPGGRQVMFVGDLVDRGIRNVDSIKLARNMVAAGSALCVCGNHEFKLLRYLRGKNVKLNHGLELTVAEIEALPEPLQTEFRAELAQFIDSLISHYIFDDGKLVIAHAGLKEELQGRTSGHVRSFAMYGETTGEIDEYGLPVRANWAREYRGKATVVYGHVPVLEAEWLNNTIDIDTGCVFGGKLTALKYPEREIVQVPAAKVYYEPMRPLDATASERTAQQEDDDILDIADVLGKRFITTRLQASIAIQADRSIAALEVMSRFAANPKWLIYLPPTMSPVATSKLPGYLEYPTEAFDYYRSMGINEVVCEEKHMGSRAVIVICRDEATVEQRFGITGEGIGICYTRTGRRFFDNSELETTVLQRIRAALTASDFWQRLETDWVCLDCELMPWSAKAQGLLRAQYAPVGAAANHSLDYATQLFQQALDRGIAVAPQLEKLQIRSSMAHKYVDAYRRYCWNVDSIEDFKLAPFHIMATEGAVHTDKDHLWHMNQIAKVCEFDSILLATTHRTINLQDEAAVTAATQWWEELTQAGGEGMVVKPMQFINSGSKGLIQPAVKVRGSEYLRIIYGPEYDLPEHLERLRQRGLGAKRNLALREFALGVEALERFAAKLPLRQVHECVFGVLALESEPIDPRL</sequence>
<proteinExistence type="predicted"/>
<dbReference type="Pfam" id="PF16542">
    <property type="entry name" value="PNKP_ligase"/>
    <property type="match status" value="1"/>
</dbReference>
<keyword evidence="3" id="KW-0808">Transferase</keyword>
<evidence type="ECO:0000313" key="3">
    <source>
        <dbReference type="EMBL" id="PSB56627.1"/>
    </source>
</evidence>
<evidence type="ECO:0000313" key="4">
    <source>
        <dbReference type="Proteomes" id="UP000238937"/>
    </source>
</evidence>
<dbReference type="PANTHER" id="PTHR42850:SF7">
    <property type="entry name" value="BIS(5'-NUCLEOSYL)-TETRAPHOSPHATASE PRPE [ASYMMETRICAL]"/>
    <property type="match status" value="1"/>
</dbReference>
<dbReference type="SUPFAM" id="SSF56091">
    <property type="entry name" value="DNA ligase/mRNA capping enzyme, catalytic domain"/>
    <property type="match status" value="1"/>
</dbReference>
<dbReference type="OrthoDB" id="384253at2"/>
<dbReference type="InterPro" id="IPR027417">
    <property type="entry name" value="P-loop_NTPase"/>
</dbReference>
<name>A0A2T1GG47_9CYAN</name>
<dbReference type="CDD" id="cd07423">
    <property type="entry name" value="MPP_Prp_like"/>
    <property type="match status" value="1"/>
</dbReference>
<dbReference type="Proteomes" id="UP000238937">
    <property type="component" value="Unassembled WGS sequence"/>
</dbReference>
<keyword evidence="4" id="KW-1185">Reference proteome</keyword>
<feature type="domain" description="Polynucleotide kinase-phosphatase ligase" evidence="2">
    <location>
        <begin position="475"/>
        <end position="851"/>
    </location>
</feature>
<dbReference type="AlphaFoldDB" id="A0A2T1GG47"/>
<gene>
    <name evidence="3" type="ORF">C7B77_11240</name>
</gene>
<dbReference type="InterPro" id="IPR050126">
    <property type="entry name" value="Ap4A_hydrolase"/>
</dbReference>
<dbReference type="Gene3D" id="3.40.50.300">
    <property type="entry name" value="P-loop containing nucleotide triphosphate hydrolases"/>
    <property type="match status" value="1"/>
</dbReference>
<dbReference type="InterPro" id="IPR029052">
    <property type="entry name" value="Metallo-depent_PP-like"/>
</dbReference>
<dbReference type="PRINTS" id="PR00114">
    <property type="entry name" value="STPHPHTASE"/>
</dbReference>
<dbReference type="Pfam" id="PF13671">
    <property type="entry name" value="AAA_33"/>
    <property type="match status" value="1"/>
</dbReference>